<dbReference type="Proteomes" id="UP001055439">
    <property type="component" value="Chromosome 1"/>
</dbReference>
<dbReference type="PANTHER" id="PTHR44394:SF1">
    <property type="entry name" value="BETA-ALANINE-ACTIVATING ENZYME"/>
    <property type="match status" value="1"/>
</dbReference>
<dbReference type="SUPFAM" id="SSF56801">
    <property type="entry name" value="Acetyl-CoA synthetase-like"/>
    <property type="match status" value="1"/>
</dbReference>
<dbReference type="EMBL" id="CP097502">
    <property type="protein sequence ID" value="URD76330.1"/>
    <property type="molecule type" value="Genomic_DNA"/>
</dbReference>
<reference evidence="2" key="1">
    <citation type="submission" date="2022-05" db="EMBL/GenBank/DDBJ databases">
        <title>The Musa troglodytarum L. genome provides insights into the mechanism of non-climacteric behaviour and enrichment of carotenoids.</title>
        <authorList>
            <person name="Wang J."/>
        </authorList>
    </citation>
    <scope>NUCLEOTIDE SEQUENCE</scope>
    <source>
        <tissue evidence="2">Leaf</tissue>
    </source>
</reference>
<gene>
    <name evidence="2" type="ORF">MUK42_08857</name>
</gene>
<evidence type="ECO:0000313" key="3">
    <source>
        <dbReference type="Proteomes" id="UP001055439"/>
    </source>
</evidence>
<dbReference type="Gene3D" id="3.40.50.12780">
    <property type="entry name" value="N-terminal domain of ligase-like"/>
    <property type="match status" value="1"/>
</dbReference>
<evidence type="ECO:0000313" key="2">
    <source>
        <dbReference type="EMBL" id="URD76330.1"/>
    </source>
</evidence>
<dbReference type="InterPro" id="IPR042099">
    <property type="entry name" value="ANL_N_sf"/>
</dbReference>
<accession>A0A9E7EFB8</accession>
<dbReference type="PANTHER" id="PTHR44394">
    <property type="entry name" value="BETA-ALANINE-ACTIVATING ENZYME"/>
    <property type="match status" value="1"/>
</dbReference>
<dbReference type="InterPro" id="IPR052091">
    <property type="entry name" value="Beta-ala_Activ/Resist"/>
</dbReference>
<dbReference type="GO" id="GO:0019748">
    <property type="term" value="P:secondary metabolic process"/>
    <property type="evidence" value="ECO:0007669"/>
    <property type="project" value="UniProtKB-ARBA"/>
</dbReference>
<dbReference type="AlphaFoldDB" id="A0A9E7EFB8"/>
<name>A0A9E7EFB8_9LILI</name>
<sequence length="272" mass="29594">MPADDSGGDAGKRPCCISHVFFEAASKNSGRTAVVHATGGIQRQGEASEGSAAHSVEEGSSPPIYPGDVCFTWGDVLSAVESLSRRIRWVLDGGDDPDLVRPQGYCGSKQIAMAEDPLTLDSRMPQIVGICIPPSVEYIVAVLAILRTQQLEAVDWIVERSSCSVLYADMKMDSEREFCWPDLIWPCESRSSRRFCYLMYTSGSTGKSKGVCGTEEGLQCGILMEGNVLTNVAILSDWFILVFVVRPSEPISVDARIDSSMQQGHIAVQDIY</sequence>
<evidence type="ECO:0000256" key="1">
    <source>
        <dbReference type="SAM" id="MobiDB-lite"/>
    </source>
</evidence>
<protein>
    <submittedName>
        <fullName evidence="2">PQQ</fullName>
    </submittedName>
</protein>
<dbReference type="OrthoDB" id="408177at2759"/>
<dbReference type="GO" id="GO:0043041">
    <property type="term" value="P:amino acid activation for nonribosomal peptide biosynthetic process"/>
    <property type="evidence" value="ECO:0007669"/>
    <property type="project" value="TreeGrafter"/>
</dbReference>
<dbReference type="PROSITE" id="PS00455">
    <property type="entry name" value="AMP_BINDING"/>
    <property type="match status" value="1"/>
</dbReference>
<dbReference type="InterPro" id="IPR020845">
    <property type="entry name" value="AMP-binding_CS"/>
</dbReference>
<proteinExistence type="predicted"/>
<feature type="region of interest" description="Disordered" evidence="1">
    <location>
        <begin position="40"/>
        <end position="61"/>
    </location>
</feature>
<organism evidence="2 3">
    <name type="scientific">Musa troglodytarum</name>
    <name type="common">fe'i banana</name>
    <dbReference type="NCBI Taxonomy" id="320322"/>
    <lineage>
        <taxon>Eukaryota</taxon>
        <taxon>Viridiplantae</taxon>
        <taxon>Streptophyta</taxon>
        <taxon>Embryophyta</taxon>
        <taxon>Tracheophyta</taxon>
        <taxon>Spermatophyta</taxon>
        <taxon>Magnoliopsida</taxon>
        <taxon>Liliopsida</taxon>
        <taxon>Zingiberales</taxon>
        <taxon>Musaceae</taxon>
        <taxon>Musa</taxon>
    </lineage>
</organism>
<keyword evidence="3" id="KW-1185">Reference proteome</keyword>